<reference evidence="7" key="1">
    <citation type="submission" date="2014-11" db="EMBL/GenBank/DDBJ databases">
        <authorList>
            <person name="Otto D Thomas"/>
            <person name="Naeem Raeece"/>
        </authorList>
    </citation>
    <scope>NUCLEOTIDE SEQUENCE</scope>
</reference>
<dbReference type="SUPFAM" id="SSF49599">
    <property type="entry name" value="TRAF domain-like"/>
    <property type="match status" value="1"/>
</dbReference>
<evidence type="ECO:0000256" key="1">
    <source>
        <dbReference type="ARBA" id="ARBA00022723"/>
    </source>
</evidence>
<dbReference type="VEuPathDB" id="CryptoDB:Cvel_10507"/>
<name>A0A0G4I341_9ALVE</name>
<evidence type="ECO:0000259" key="6">
    <source>
        <dbReference type="PROSITE" id="PS50145"/>
    </source>
</evidence>
<dbReference type="PROSITE" id="PS50145">
    <property type="entry name" value="ZF_TRAF"/>
    <property type="match status" value="1"/>
</dbReference>
<dbReference type="InterPro" id="IPR013083">
    <property type="entry name" value="Znf_RING/FYVE/PHD"/>
</dbReference>
<sequence>MAAARVRLRLALENKDGHAISCDRCHMPIPKDQVDSHPAVCRKRIVPCPNDCGEEMPKCEVLMHVKTCPLTEEECGYEGCSVTLARSFIEDHREVCRERPVECPRCQKADVPFSRLKKHFRTECPEKTPEDDLEEEEEEDQEEEKVEDVPKRDEAKEVDVLEAPKEDVWVSQQIPTPTVETQAAKPTPTPMPTPVAAAVEWVSSVPDFSISSIRHDAPAADGPKKAAQQPAESDHRDQFARAFSKPDPTVSLQQASQGVTEGSVSTVSGAPLSSLSGTREFSPSTSQLSLSALREKVRASLAEGEKKPDTASPSEKTTPANAEKTKAKPVVEEKTAMQPTESPTLEEEIRKVTLQYEKKIEDMRERCLAAGSQVTAMEWRLTEVKMQRDAAAGKFREVQQQYEQACLHIGGLEEQIHQQADMLLQANTQIVNLEAQLQSKTESELRLQQQLSEMSNELNTLKDREEPAGDQPESLVKEIPSAGWETEA</sequence>
<feature type="compositionally biased region" description="Polar residues" evidence="5">
    <location>
        <begin position="250"/>
        <end position="290"/>
    </location>
</feature>
<feature type="zinc finger region" description="TRAF-type" evidence="4">
    <location>
        <begin position="36"/>
        <end position="80"/>
    </location>
</feature>
<dbReference type="AlphaFoldDB" id="A0A0G4I341"/>
<feature type="compositionally biased region" description="Basic and acidic residues" evidence="5">
    <location>
        <begin position="147"/>
        <end position="168"/>
    </location>
</feature>
<evidence type="ECO:0000313" key="7">
    <source>
        <dbReference type="EMBL" id="CEM51267.1"/>
    </source>
</evidence>
<feature type="compositionally biased region" description="Acidic residues" evidence="5">
    <location>
        <begin position="131"/>
        <end position="146"/>
    </location>
</feature>
<dbReference type="Gene3D" id="3.30.40.10">
    <property type="entry name" value="Zinc/RING finger domain, C3HC4 (zinc finger)"/>
    <property type="match status" value="2"/>
</dbReference>
<dbReference type="EMBL" id="CDMZ01004897">
    <property type="protein sequence ID" value="CEM51267.1"/>
    <property type="molecule type" value="Genomic_DNA"/>
</dbReference>
<dbReference type="PANTHER" id="PTHR10131">
    <property type="entry name" value="TNF RECEPTOR ASSOCIATED FACTOR"/>
    <property type="match status" value="1"/>
</dbReference>
<keyword evidence="1 4" id="KW-0479">Metal-binding</keyword>
<feature type="domain" description="TRAF-type" evidence="6">
    <location>
        <begin position="36"/>
        <end position="80"/>
    </location>
</feature>
<feature type="compositionally biased region" description="Basic and acidic residues" evidence="5">
    <location>
        <begin position="323"/>
        <end position="335"/>
    </location>
</feature>
<dbReference type="InterPro" id="IPR001293">
    <property type="entry name" value="Znf_TRAF"/>
</dbReference>
<protein>
    <recommendedName>
        <fullName evidence="6">TRAF-type domain-containing protein</fullName>
    </recommendedName>
</protein>
<feature type="compositionally biased region" description="Polar residues" evidence="5">
    <location>
        <begin position="170"/>
        <end position="180"/>
    </location>
</feature>
<evidence type="ECO:0000256" key="4">
    <source>
        <dbReference type="PROSITE-ProRule" id="PRU00207"/>
    </source>
</evidence>
<evidence type="ECO:0000256" key="3">
    <source>
        <dbReference type="ARBA" id="ARBA00022833"/>
    </source>
</evidence>
<accession>A0A0G4I341</accession>
<organism evidence="7">
    <name type="scientific">Chromera velia CCMP2878</name>
    <dbReference type="NCBI Taxonomy" id="1169474"/>
    <lineage>
        <taxon>Eukaryota</taxon>
        <taxon>Sar</taxon>
        <taxon>Alveolata</taxon>
        <taxon>Colpodellida</taxon>
        <taxon>Chromeraceae</taxon>
        <taxon>Chromera</taxon>
    </lineage>
</organism>
<gene>
    <name evidence="7" type="ORF">Cvel_10507</name>
</gene>
<proteinExistence type="predicted"/>
<keyword evidence="2 4" id="KW-0863">Zinc-finger</keyword>
<feature type="region of interest" description="Disordered" evidence="5">
    <location>
        <begin position="122"/>
        <end position="192"/>
    </location>
</feature>
<feature type="compositionally biased region" description="Basic and acidic residues" evidence="5">
    <location>
        <begin position="213"/>
        <end position="224"/>
    </location>
</feature>
<dbReference type="GO" id="GO:0008270">
    <property type="term" value="F:zinc ion binding"/>
    <property type="evidence" value="ECO:0007669"/>
    <property type="project" value="UniProtKB-KW"/>
</dbReference>
<feature type="compositionally biased region" description="Polar residues" evidence="5">
    <location>
        <begin position="446"/>
        <end position="459"/>
    </location>
</feature>
<evidence type="ECO:0000256" key="2">
    <source>
        <dbReference type="ARBA" id="ARBA00022771"/>
    </source>
</evidence>
<feature type="region of interest" description="Disordered" evidence="5">
    <location>
        <begin position="212"/>
        <end position="345"/>
    </location>
</feature>
<dbReference type="PANTHER" id="PTHR10131:SF94">
    <property type="entry name" value="TNF RECEPTOR-ASSOCIATED FACTOR 4"/>
    <property type="match status" value="1"/>
</dbReference>
<keyword evidence="3 4" id="KW-0862">Zinc</keyword>
<feature type="compositionally biased region" description="Basic and acidic residues" evidence="5">
    <location>
        <begin position="293"/>
        <end position="309"/>
    </location>
</feature>
<evidence type="ECO:0000256" key="5">
    <source>
        <dbReference type="SAM" id="MobiDB-lite"/>
    </source>
</evidence>
<dbReference type="Pfam" id="PF02176">
    <property type="entry name" value="zf-TRAF"/>
    <property type="match status" value="1"/>
</dbReference>
<feature type="region of interest" description="Disordered" evidence="5">
    <location>
        <begin position="446"/>
        <end position="488"/>
    </location>
</feature>
<feature type="compositionally biased region" description="Polar residues" evidence="5">
    <location>
        <begin position="311"/>
        <end position="320"/>
    </location>
</feature>